<dbReference type="Proteomes" id="UP001060085">
    <property type="component" value="Linkage Group LG04"/>
</dbReference>
<comment type="caution">
    <text evidence="1">The sequence shown here is derived from an EMBL/GenBank/DDBJ whole genome shotgun (WGS) entry which is preliminary data.</text>
</comment>
<name>A0ACC0B4I9_CATRO</name>
<reference evidence="2" key="1">
    <citation type="journal article" date="2023" name="Nat. Plants">
        <title>Single-cell RNA sequencing provides a high-resolution roadmap for understanding the multicellular compartmentation of specialized metabolism.</title>
        <authorList>
            <person name="Sun S."/>
            <person name="Shen X."/>
            <person name="Li Y."/>
            <person name="Li Y."/>
            <person name="Wang S."/>
            <person name="Li R."/>
            <person name="Zhang H."/>
            <person name="Shen G."/>
            <person name="Guo B."/>
            <person name="Wei J."/>
            <person name="Xu J."/>
            <person name="St-Pierre B."/>
            <person name="Chen S."/>
            <person name="Sun C."/>
        </authorList>
    </citation>
    <scope>NUCLEOTIDE SEQUENCE [LARGE SCALE GENOMIC DNA]</scope>
</reference>
<accession>A0ACC0B4I9</accession>
<sequence>MVKVKNANIRKEENYKEGGSSRSGSTGKGKGKRVATETRKRKKIAPGHRVDLSDMEGMEIIPNLFEDISWEPLLTVNKLYYPEMIYGFYANLHKGRVQKEGNITYQWVTSKVGSRHISFDDRMLNTILGTPENGIRFYTKNKKCFDPKLYRERRLEELFTKGEVLKRHDDRNINHFNAYRRLLNHMISNIIIPNVGHKSSITNMYSFVMLALHEHRRMNFCFMAIKHMLATQTSSTKCLPYGCFLIKVFKYFVLNLVGFGGHIGIGKIYNKHTLKRIRFSSYEEGMLSDDEDEEEEDDEGQGAMNVDEEECEEEPEEETFRREMREKRRQERVEEGQSSGIMSQLMEMIASMQA</sequence>
<evidence type="ECO:0000313" key="1">
    <source>
        <dbReference type="EMBL" id="KAI5667560.1"/>
    </source>
</evidence>
<proteinExistence type="predicted"/>
<gene>
    <name evidence="1" type="ORF">M9H77_17413</name>
</gene>
<evidence type="ECO:0000313" key="2">
    <source>
        <dbReference type="Proteomes" id="UP001060085"/>
    </source>
</evidence>
<organism evidence="1 2">
    <name type="scientific">Catharanthus roseus</name>
    <name type="common">Madagascar periwinkle</name>
    <name type="synonym">Vinca rosea</name>
    <dbReference type="NCBI Taxonomy" id="4058"/>
    <lineage>
        <taxon>Eukaryota</taxon>
        <taxon>Viridiplantae</taxon>
        <taxon>Streptophyta</taxon>
        <taxon>Embryophyta</taxon>
        <taxon>Tracheophyta</taxon>
        <taxon>Spermatophyta</taxon>
        <taxon>Magnoliopsida</taxon>
        <taxon>eudicotyledons</taxon>
        <taxon>Gunneridae</taxon>
        <taxon>Pentapetalae</taxon>
        <taxon>asterids</taxon>
        <taxon>lamiids</taxon>
        <taxon>Gentianales</taxon>
        <taxon>Apocynaceae</taxon>
        <taxon>Rauvolfioideae</taxon>
        <taxon>Vinceae</taxon>
        <taxon>Catharanthinae</taxon>
        <taxon>Catharanthus</taxon>
    </lineage>
</organism>
<protein>
    <submittedName>
        <fullName evidence="1">Uncharacterized protein</fullName>
    </submittedName>
</protein>
<dbReference type="EMBL" id="CM044704">
    <property type="protein sequence ID" value="KAI5667560.1"/>
    <property type="molecule type" value="Genomic_DNA"/>
</dbReference>
<keyword evidence="2" id="KW-1185">Reference proteome</keyword>